<sequence length="330" mass="38003">MIYLRSSSVTPYVQEVHVQADVVISYGLSVPEIQILLRHLPSLQHLELSYCKLGSLDRKNQTLPSYETARPSCLPRLTLRGVRFTNDLPMAEFLFMCRPKDLIVLSTRLPPERVPKSATLPNLREDRYQRIPACITRLTSVRNNDACTAILSRVISYNQTLEYLKIDTDDGSLNTKICANLIANASSSLRHLEFVATQLRYSWDDVCLYCCTHLDSLTLTFSHMEIEWMWSKTLPILTTIPATIKELTFDFHVRTHSLSLRRLQFRDDILVRSLSRFRSTLKRVNLRFHPDFPKNTSPTSSQVHYMNMFVESVREGVSFLPSGLVHLEII</sequence>
<dbReference type="Proteomes" id="UP001497453">
    <property type="component" value="Chromosome 1"/>
</dbReference>
<reference evidence="2" key="1">
    <citation type="submission" date="2024-04" db="EMBL/GenBank/DDBJ databases">
        <authorList>
            <person name="Shaw F."/>
            <person name="Minotto A."/>
        </authorList>
    </citation>
    <scope>NUCLEOTIDE SEQUENCE [LARGE SCALE GENOMIC DNA]</scope>
</reference>
<name>A0ABP1CP01_9APHY</name>
<protein>
    <recommendedName>
        <fullName evidence="3">F-box domain-containing protein</fullName>
    </recommendedName>
</protein>
<evidence type="ECO:0000313" key="1">
    <source>
        <dbReference type="EMBL" id="CAL1697390.1"/>
    </source>
</evidence>
<dbReference type="Gene3D" id="3.80.10.10">
    <property type="entry name" value="Ribonuclease Inhibitor"/>
    <property type="match status" value="1"/>
</dbReference>
<organism evidence="1 2">
    <name type="scientific">Somion occarium</name>
    <dbReference type="NCBI Taxonomy" id="3059160"/>
    <lineage>
        <taxon>Eukaryota</taxon>
        <taxon>Fungi</taxon>
        <taxon>Dikarya</taxon>
        <taxon>Basidiomycota</taxon>
        <taxon>Agaricomycotina</taxon>
        <taxon>Agaricomycetes</taxon>
        <taxon>Polyporales</taxon>
        <taxon>Cerrenaceae</taxon>
        <taxon>Somion</taxon>
    </lineage>
</organism>
<dbReference type="InterPro" id="IPR032675">
    <property type="entry name" value="LRR_dom_sf"/>
</dbReference>
<evidence type="ECO:0008006" key="3">
    <source>
        <dbReference type="Google" id="ProtNLM"/>
    </source>
</evidence>
<keyword evidence="2" id="KW-1185">Reference proteome</keyword>
<gene>
    <name evidence="1" type="ORF">GFSPODELE1_LOCUS1631</name>
</gene>
<evidence type="ECO:0000313" key="2">
    <source>
        <dbReference type="Proteomes" id="UP001497453"/>
    </source>
</evidence>
<dbReference type="SUPFAM" id="SSF52047">
    <property type="entry name" value="RNI-like"/>
    <property type="match status" value="1"/>
</dbReference>
<accession>A0ABP1CP01</accession>
<proteinExistence type="predicted"/>
<dbReference type="EMBL" id="OZ037944">
    <property type="protein sequence ID" value="CAL1697390.1"/>
    <property type="molecule type" value="Genomic_DNA"/>
</dbReference>